<dbReference type="GO" id="GO:0016020">
    <property type="term" value="C:membrane"/>
    <property type="evidence" value="ECO:0007669"/>
    <property type="project" value="UniProtKB-SubCell"/>
</dbReference>
<evidence type="ECO:0000256" key="2">
    <source>
        <dbReference type="ARBA" id="ARBA00009105"/>
    </source>
</evidence>
<evidence type="ECO:0000256" key="5">
    <source>
        <dbReference type="ARBA" id="ARBA00022692"/>
    </source>
</evidence>
<evidence type="ECO:0000256" key="3">
    <source>
        <dbReference type="ARBA" id="ARBA00022676"/>
    </source>
</evidence>
<keyword evidence="9" id="KW-0325">Glycoprotein</keyword>
<dbReference type="InterPro" id="IPR022751">
    <property type="entry name" value="Alpha_mannosyltransferase"/>
</dbReference>
<dbReference type="GO" id="GO:0005794">
    <property type="term" value="C:Golgi apparatus"/>
    <property type="evidence" value="ECO:0007669"/>
    <property type="project" value="TreeGrafter"/>
</dbReference>
<organism evidence="10 11">
    <name type="scientific">Achlya hypogyna</name>
    <name type="common">Oomycete</name>
    <name type="synonym">Protoachlya hypogyna</name>
    <dbReference type="NCBI Taxonomy" id="1202772"/>
    <lineage>
        <taxon>Eukaryota</taxon>
        <taxon>Sar</taxon>
        <taxon>Stramenopiles</taxon>
        <taxon>Oomycota</taxon>
        <taxon>Saprolegniomycetes</taxon>
        <taxon>Saprolegniales</taxon>
        <taxon>Achlyaceae</taxon>
        <taxon>Achlya</taxon>
    </lineage>
</organism>
<accession>A0A1V9Z410</accession>
<dbReference type="GO" id="GO:0000033">
    <property type="term" value="F:alpha-1,3-mannosyltransferase activity"/>
    <property type="evidence" value="ECO:0007669"/>
    <property type="project" value="TreeGrafter"/>
</dbReference>
<evidence type="ECO:0000256" key="8">
    <source>
        <dbReference type="ARBA" id="ARBA00023136"/>
    </source>
</evidence>
<evidence type="ECO:0000256" key="1">
    <source>
        <dbReference type="ARBA" id="ARBA00004606"/>
    </source>
</evidence>
<dbReference type="STRING" id="1202772.A0A1V9Z410"/>
<keyword evidence="7" id="KW-1133">Transmembrane helix</keyword>
<dbReference type="PANTHER" id="PTHR31392">
    <property type="entry name" value="ALPHA-1,3-MANNOSYLTRANSFERASE MNN1-RELATED"/>
    <property type="match status" value="1"/>
</dbReference>
<evidence type="ECO:0000313" key="10">
    <source>
        <dbReference type="EMBL" id="OQR92681.1"/>
    </source>
</evidence>
<evidence type="ECO:0000256" key="7">
    <source>
        <dbReference type="ARBA" id="ARBA00022989"/>
    </source>
</evidence>
<dbReference type="OrthoDB" id="430354at2759"/>
<dbReference type="InterPro" id="IPR029044">
    <property type="entry name" value="Nucleotide-diphossugar_trans"/>
</dbReference>
<dbReference type="SUPFAM" id="SSF53448">
    <property type="entry name" value="Nucleotide-diphospho-sugar transferases"/>
    <property type="match status" value="1"/>
</dbReference>
<sequence length="435" mass="49538">MTTFRRRAYVLLVVVAVLTPFVLFNKLSPPIDAPQHLRQVTPPAQMFSGRGIIVSVYDTMVPMAGSLVRQLRTLGAVEDIHFYHCDGELSPASQALLRSLDPKLDIIDVCSEYVSQGLLPKEKVHDFRSFFLKPMALIHSSFAEVMLLDADDILFENPSRLWTVPGYQATGTLFFYDREIWKPDYLNHPFNATMDGLHKLLATFNYAKFDLPGHRPSEHLIQSLAYKGLSGHEQDSAIVLINKRKAGPALDVLWELLLVEQYKYEFTYGDKELFWLSYELSGRPYYFSPYANTVAAMPEDMTTHPQTLCGGLGQWFPVETTEHQLLYINSAALFNPYTDKSPEMALEDWELRQDQLIAAIPSHVSKRRQRSPAVEKPFLKDSNPRGWAQECLVERGNEPLADRDQGRIRDRIIDAMAIAVQLDLQRRKSTAAMDV</sequence>
<dbReference type="EMBL" id="JNBR01000447">
    <property type="protein sequence ID" value="OQR92681.1"/>
    <property type="molecule type" value="Genomic_DNA"/>
</dbReference>
<keyword evidence="11" id="KW-1185">Reference proteome</keyword>
<evidence type="ECO:0000256" key="9">
    <source>
        <dbReference type="ARBA" id="ARBA00023180"/>
    </source>
</evidence>
<keyword evidence="6" id="KW-0735">Signal-anchor</keyword>
<dbReference type="AlphaFoldDB" id="A0A1V9Z410"/>
<evidence type="ECO:0000313" key="11">
    <source>
        <dbReference type="Proteomes" id="UP000243579"/>
    </source>
</evidence>
<comment type="subcellular location">
    <subcellularLocation>
        <location evidence="1">Membrane</location>
        <topology evidence="1">Single-pass type II membrane protein</topology>
    </subcellularLocation>
</comment>
<proteinExistence type="inferred from homology"/>
<gene>
    <name evidence="10" type="ORF">ACHHYP_03352</name>
</gene>
<dbReference type="Gene3D" id="3.90.550.10">
    <property type="entry name" value="Spore Coat Polysaccharide Biosynthesis Protein SpsA, Chain A"/>
    <property type="match status" value="1"/>
</dbReference>
<name>A0A1V9Z410_ACHHY</name>
<evidence type="ECO:0000256" key="4">
    <source>
        <dbReference type="ARBA" id="ARBA00022679"/>
    </source>
</evidence>
<evidence type="ECO:0000256" key="6">
    <source>
        <dbReference type="ARBA" id="ARBA00022968"/>
    </source>
</evidence>
<keyword evidence="8" id="KW-0472">Membrane</keyword>
<reference evidence="10 11" key="1">
    <citation type="journal article" date="2014" name="Genome Biol. Evol.">
        <title>The secreted proteins of Achlya hypogyna and Thraustotheca clavata identify the ancestral oomycete secretome and reveal gene acquisitions by horizontal gene transfer.</title>
        <authorList>
            <person name="Misner I."/>
            <person name="Blouin N."/>
            <person name="Leonard G."/>
            <person name="Richards T.A."/>
            <person name="Lane C.E."/>
        </authorList>
    </citation>
    <scope>NUCLEOTIDE SEQUENCE [LARGE SCALE GENOMIC DNA]</scope>
    <source>
        <strain evidence="10 11">ATCC 48635</strain>
    </source>
</reference>
<protein>
    <submittedName>
        <fullName evidence="10">Uncharacterized protein</fullName>
    </submittedName>
</protein>
<keyword evidence="4" id="KW-0808">Transferase</keyword>
<keyword evidence="3" id="KW-0328">Glycosyltransferase</keyword>
<comment type="caution">
    <text evidence="10">The sequence shown here is derived from an EMBL/GenBank/DDBJ whole genome shotgun (WGS) entry which is preliminary data.</text>
</comment>
<dbReference type="PANTHER" id="PTHR31392:SF1">
    <property type="entry name" value="ALPHA-1,3-MANNOSYLTRANSFERASE MNN1-RELATED"/>
    <property type="match status" value="1"/>
</dbReference>
<dbReference type="GO" id="GO:0006493">
    <property type="term" value="P:protein O-linked glycosylation"/>
    <property type="evidence" value="ECO:0007669"/>
    <property type="project" value="TreeGrafter"/>
</dbReference>
<keyword evidence="5" id="KW-0812">Transmembrane</keyword>
<dbReference type="Pfam" id="PF11051">
    <property type="entry name" value="Mannosyl_trans3"/>
    <property type="match status" value="1"/>
</dbReference>
<dbReference type="Proteomes" id="UP000243579">
    <property type="component" value="Unassembled WGS sequence"/>
</dbReference>
<comment type="similarity">
    <text evidence="2">Belongs to the MNN1/MNT family.</text>
</comment>